<reference evidence="1 2" key="1">
    <citation type="journal article" date="2023" name="Sci. Data">
        <title>Genome assembly of the Korean intertidal mud-creeper Batillaria attramentaria.</title>
        <authorList>
            <person name="Patra A.K."/>
            <person name="Ho P.T."/>
            <person name="Jun S."/>
            <person name="Lee S.J."/>
            <person name="Kim Y."/>
            <person name="Won Y.J."/>
        </authorList>
    </citation>
    <scope>NUCLEOTIDE SEQUENCE [LARGE SCALE GENOMIC DNA]</scope>
    <source>
        <strain evidence="1">Wonlab-2016</strain>
    </source>
</reference>
<dbReference type="Proteomes" id="UP001519460">
    <property type="component" value="Unassembled WGS sequence"/>
</dbReference>
<dbReference type="EMBL" id="JACVVK020000760">
    <property type="protein sequence ID" value="KAK7448390.1"/>
    <property type="molecule type" value="Genomic_DNA"/>
</dbReference>
<gene>
    <name evidence="1" type="ORF">BaRGS_00040094</name>
</gene>
<sequence>MDDSFGRTYLNGGANLCLKQSNSADCLRAMSFTPAVAGGDGVPKRGLENLTLFKAAMQFTNFALPIQVLVLKGRLRGDSSTSNKVLVTFMGRSTIR</sequence>
<accession>A0ABD0J135</accession>
<name>A0ABD0J135_9CAEN</name>
<proteinExistence type="predicted"/>
<keyword evidence="2" id="KW-1185">Reference proteome</keyword>
<organism evidence="1 2">
    <name type="scientific">Batillaria attramentaria</name>
    <dbReference type="NCBI Taxonomy" id="370345"/>
    <lineage>
        <taxon>Eukaryota</taxon>
        <taxon>Metazoa</taxon>
        <taxon>Spiralia</taxon>
        <taxon>Lophotrochozoa</taxon>
        <taxon>Mollusca</taxon>
        <taxon>Gastropoda</taxon>
        <taxon>Caenogastropoda</taxon>
        <taxon>Sorbeoconcha</taxon>
        <taxon>Cerithioidea</taxon>
        <taxon>Batillariidae</taxon>
        <taxon>Batillaria</taxon>
    </lineage>
</organism>
<comment type="caution">
    <text evidence="1">The sequence shown here is derived from an EMBL/GenBank/DDBJ whole genome shotgun (WGS) entry which is preliminary data.</text>
</comment>
<dbReference type="AlphaFoldDB" id="A0ABD0J135"/>
<evidence type="ECO:0000313" key="1">
    <source>
        <dbReference type="EMBL" id="KAK7448390.1"/>
    </source>
</evidence>
<protein>
    <submittedName>
        <fullName evidence="1">Uncharacterized protein</fullName>
    </submittedName>
</protein>
<evidence type="ECO:0000313" key="2">
    <source>
        <dbReference type="Proteomes" id="UP001519460"/>
    </source>
</evidence>